<feature type="chain" id="PRO_5032874317" evidence="2">
    <location>
        <begin position="28"/>
        <end position="209"/>
    </location>
</feature>
<evidence type="ECO:0000313" key="4">
    <source>
        <dbReference type="Proteomes" id="UP000437131"/>
    </source>
</evidence>
<feature type="transmembrane region" description="Helical" evidence="1">
    <location>
        <begin position="76"/>
        <end position="93"/>
    </location>
</feature>
<reference evidence="3 4" key="1">
    <citation type="submission" date="2019-11" db="EMBL/GenBank/DDBJ databases">
        <title>Isolation of a new High Light Tolerant Cyanobacteria.</title>
        <authorList>
            <person name="Dobson Z."/>
            <person name="Vaughn N."/>
            <person name="Vaughn M."/>
            <person name="Fromme P."/>
            <person name="Mazor Y."/>
        </authorList>
    </citation>
    <scope>NUCLEOTIDE SEQUENCE [LARGE SCALE GENOMIC DNA]</scope>
    <source>
        <strain evidence="3 4">0216</strain>
    </source>
</reference>
<dbReference type="Proteomes" id="UP000437131">
    <property type="component" value="Unassembled WGS sequence"/>
</dbReference>
<dbReference type="EMBL" id="WMIA01000014">
    <property type="protein sequence ID" value="MTF39619.1"/>
    <property type="molecule type" value="Genomic_DNA"/>
</dbReference>
<evidence type="ECO:0000256" key="2">
    <source>
        <dbReference type="SAM" id="SignalP"/>
    </source>
</evidence>
<dbReference type="RefSeq" id="WP_099434567.1">
    <property type="nucleotide sequence ID" value="NZ_WMIA01000014.1"/>
</dbReference>
<dbReference type="AlphaFoldDB" id="A0A844GXR4"/>
<protein>
    <submittedName>
        <fullName evidence="3">Urease accessory protein UreJ</fullName>
    </submittedName>
</protein>
<dbReference type="PIRSF" id="PIRSF016919">
    <property type="entry name" value="HupE_UreJ"/>
    <property type="match status" value="1"/>
</dbReference>
<proteinExistence type="predicted"/>
<comment type="caution">
    <text evidence="3">The sequence shown here is derived from an EMBL/GenBank/DDBJ whole genome shotgun (WGS) entry which is preliminary data.</text>
</comment>
<dbReference type="InterPro" id="IPR007038">
    <property type="entry name" value="HupE_UreJ"/>
</dbReference>
<feature type="signal peptide" evidence="2">
    <location>
        <begin position="1"/>
        <end position="27"/>
    </location>
</feature>
<feature type="transmembrane region" description="Helical" evidence="1">
    <location>
        <begin position="186"/>
        <end position="207"/>
    </location>
</feature>
<accession>A0A844GXR4</accession>
<keyword evidence="1" id="KW-1133">Transmembrane helix</keyword>
<dbReference type="Pfam" id="PF04955">
    <property type="entry name" value="HupE_UreJ"/>
    <property type="match status" value="1"/>
</dbReference>
<name>A0A844GXR4_9CHRO</name>
<sequence>MKKSLSINSRLILSTILLLLIATPAYAHHAMGGETPNSFLAGLISGLAHPIIGLDHLAFVIGVGFLASFFSWGMTIPLSFVLTSILGTVVHLMNIDLPLPELIISLSVFVTGILLTRDRILPQFMVISLAVVAGIFHGYAYGESIIGAQTTPLISYLAGFAITQSFISFTAYQLGKYWQKNSSSALNLKFVGYLICGMGIIFTAGFFGV</sequence>
<evidence type="ECO:0000256" key="1">
    <source>
        <dbReference type="SAM" id="Phobius"/>
    </source>
</evidence>
<feature type="transmembrane region" description="Helical" evidence="1">
    <location>
        <begin position="153"/>
        <end position="174"/>
    </location>
</feature>
<keyword evidence="1" id="KW-0812">Transmembrane</keyword>
<keyword evidence="2" id="KW-0732">Signal</keyword>
<organism evidence="3 4">
    <name type="scientific">Cyanobacterium aponinum 0216</name>
    <dbReference type="NCBI Taxonomy" id="2676140"/>
    <lineage>
        <taxon>Bacteria</taxon>
        <taxon>Bacillati</taxon>
        <taxon>Cyanobacteriota</taxon>
        <taxon>Cyanophyceae</taxon>
        <taxon>Oscillatoriophycideae</taxon>
        <taxon>Chroococcales</taxon>
        <taxon>Geminocystaceae</taxon>
        <taxon>Cyanobacterium</taxon>
    </lineage>
</organism>
<evidence type="ECO:0000313" key="3">
    <source>
        <dbReference type="EMBL" id="MTF39619.1"/>
    </source>
</evidence>
<feature type="transmembrane region" description="Helical" evidence="1">
    <location>
        <begin position="123"/>
        <end position="141"/>
    </location>
</feature>
<keyword evidence="1" id="KW-0472">Membrane</keyword>
<gene>
    <name evidence="3" type="ORF">GGC33_11870</name>
</gene>